<dbReference type="InterPro" id="IPR000639">
    <property type="entry name" value="Epox_hydrolase-like"/>
</dbReference>
<dbReference type="Gene3D" id="3.40.50.1820">
    <property type="entry name" value="alpha/beta hydrolase"/>
    <property type="match status" value="1"/>
</dbReference>
<dbReference type="GO" id="GO:0016787">
    <property type="term" value="F:hydrolase activity"/>
    <property type="evidence" value="ECO:0007669"/>
    <property type="project" value="UniProtKB-KW"/>
</dbReference>
<keyword evidence="3" id="KW-0378">Hydrolase</keyword>
<dbReference type="PANTHER" id="PTHR43433">
    <property type="entry name" value="HYDROLASE, ALPHA/BETA FOLD FAMILY PROTEIN"/>
    <property type="match status" value="1"/>
</dbReference>
<dbReference type="PRINTS" id="PR00412">
    <property type="entry name" value="EPOXHYDRLASE"/>
</dbReference>
<evidence type="ECO:0000313" key="4">
    <source>
        <dbReference type="Proteomes" id="UP000003111"/>
    </source>
</evidence>
<keyword evidence="1" id="KW-0575">Peroxidase</keyword>
<dbReference type="OrthoDB" id="5172953at2"/>
<dbReference type="Pfam" id="PF00561">
    <property type="entry name" value="Abhydrolase_1"/>
    <property type="match status" value="1"/>
</dbReference>
<dbReference type="InterPro" id="IPR029058">
    <property type="entry name" value="AB_hydrolase_fold"/>
</dbReference>
<evidence type="ECO:0000256" key="1">
    <source>
        <dbReference type="ARBA" id="ARBA00022559"/>
    </source>
</evidence>
<reference evidence="3" key="1">
    <citation type="submission" date="2010-08" db="EMBL/GenBank/DDBJ databases">
        <authorList>
            <person name="Muzny D."/>
            <person name="Qin X."/>
            <person name="Buhay C."/>
            <person name="Dugan-Rocha S."/>
            <person name="Ding Y."/>
            <person name="Chen G."/>
            <person name="Hawes A."/>
            <person name="Holder M."/>
            <person name="Jhangiani S."/>
            <person name="Johnson A."/>
            <person name="Khan Z."/>
            <person name="Li Z."/>
            <person name="Liu W."/>
            <person name="Liu X."/>
            <person name="Perez L."/>
            <person name="Shen H."/>
            <person name="Wang Q."/>
            <person name="Watt J."/>
            <person name="Xi L."/>
            <person name="Xin Y."/>
            <person name="Zhou J."/>
            <person name="Deng J."/>
            <person name="Jiang H."/>
            <person name="Liu Y."/>
            <person name="Qu J."/>
            <person name="Song X.-Z."/>
            <person name="Zhang L."/>
            <person name="Villasana D."/>
            <person name="Johnson A."/>
            <person name="Liu J."/>
            <person name="Liyanage D."/>
            <person name="Lorensuhewa L."/>
            <person name="Robinson T."/>
            <person name="Song A."/>
            <person name="Song B.-B."/>
            <person name="Dinh H."/>
            <person name="Thornton R."/>
            <person name="Coyle M."/>
            <person name="Francisco L."/>
            <person name="Jackson L."/>
            <person name="Javaid M."/>
            <person name="Korchina V."/>
            <person name="Kovar C."/>
            <person name="Mata R."/>
            <person name="Mathew T."/>
            <person name="Ngo R."/>
            <person name="Nguyen L."/>
            <person name="Nguyen N."/>
            <person name="Okwuonu G."/>
            <person name="Ongeri F."/>
            <person name="Pham C."/>
            <person name="Simmons D."/>
            <person name="Wilczek-Boney K."/>
            <person name="Hale W."/>
            <person name="Jakkamsetti A."/>
            <person name="Pham P."/>
            <person name="Ruth R."/>
            <person name="San Lucas F."/>
            <person name="Warren J."/>
            <person name="Zhang J."/>
            <person name="Zhao Z."/>
            <person name="Zhou C."/>
            <person name="Zhu D."/>
            <person name="Lee S."/>
            <person name="Bess C."/>
            <person name="Blankenburg K."/>
            <person name="Forbes L."/>
            <person name="Fu Q."/>
            <person name="Gubbala S."/>
            <person name="Hirani K."/>
            <person name="Jayaseelan J.C."/>
            <person name="Lara F."/>
            <person name="Munidasa M."/>
            <person name="Palculict T."/>
            <person name="Patil S."/>
            <person name="Pu L.-L."/>
            <person name="Saada N."/>
            <person name="Tang L."/>
            <person name="Weissenberger G."/>
            <person name="Zhu Y."/>
            <person name="Hemphill L."/>
            <person name="Shang Y."/>
            <person name="Youmans B."/>
            <person name="Ayvaz T."/>
            <person name="Ross M."/>
            <person name="Santibanez J."/>
            <person name="Aqrawi P."/>
            <person name="Gross S."/>
            <person name="Joshi V."/>
            <person name="Fowler G."/>
            <person name="Nazareth L."/>
            <person name="Reid J."/>
            <person name="Worley K."/>
            <person name="Petrosino J."/>
            <person name="Highlander S."/>
            <person name="Gibbs R."/>
        </authorList>
    </citation>
    <scope>NUCLEOTIDE SEQUENCE [LARGE SCALE GENOMIC DNA]</scope>
    <source>
        <strain evidence="3">DSM 15272</strain>
    </source>
</reference>
<dbReference type="SUPFAM" id="SSF53474">
    <property type="entry name" value="alpha/beta-Hydrolases"/>
    <property type="match status" value="1"/>
</dbReference>
<dbReference type="RefSeq" id="WP_007077399.1">
    <property type="nucleotide sequence ID" value="NZ_CM001024.1"/>
</dbReference>
<sequence length="290" mass="31357">MTTSFLRLYDVTSADGTRLRAWTNDGDGPVVIVSNGLGTPPQAWPLLLQPGSGLRVVGWNHRGVGGSERPANGRIDMDAHIEDITAVMDDIGVESAVVVGWSFGVNVAFELAYRDPSRVQGILAVAGVPGSTFSTMLAPLKVPPRVAENLMVTLTRATTVTGHGIAPLSRRWPWTRFTADLVRMSRFISPAADSAELQTVLQEFFTTHPAWYARLALSASEHSRVSLSGITVPTTFLAGTRDLLAGSAAMRSAAERIPGARFREIRATHFIPVEHPELVLAELRALIERV</sequence>
<dbReference type="eggNOG" id="COG2267">
    <property type="taxonomic scope" value="Bacteria"/>
</dbReference>
<organism evidence="3 4">
    <name type="scientific">Aeromicrobium marinum DSM 15272</name>
    <dbReference type="NCBI Taxonomy" id="585531"/>
    <lineage>
        <taxon>Bacteria</taxon>
        <taxon>Bacillati</taxon>
        <taxon>Actinomycetota</taxon>
        <taxon>Actinomycetes</taxon>
        <taxon>Propionibacteriales</taxon>
        <taxon>Nocardioidaceae</taxon>
        <taxon>Aeromicrobium</taxon>
    </lineage>
</organism>
<accession>E2SCZ5</accession>
<evidence type="ECO:0000313" key="3">
    <source>
        <dbReference type="EMBL" id="EFQ83098.1"/>
    </source>
</evidence>
<keyword evidence="1" id="KW-0560">Oxidoreductase</keyword>
<keyword evidence="4" id="KW-1185">Reference proteome</keyword>
<gene>
    <name evidence="3" type="ORF">HMPREF0063_12307</name>
</gene>
<dbReference type="AlphaFoldDB" id="E2SCZ5"/>
<comment type="caution">
    <text evidence="3">The sequence shown here is derived from an EMBL/GenBank/DDBJ whole genome shotgun (WGS) entry which is preliminary data.</text>
</comment>
<dbReference type="EMBL" id="ACLF03000006">
    <property type="protein sequence ID" value="EFQ83098.1"/>
    <property type="molecule type" value="Genomic_DNA"/>
</dbReference>
<dbReference type="InterPro" id="IPR050471">
    <property type="entry name" value="AB_hydrolase"/>
</dbReference>
<dbReference type="GO" id="GO:0004601">
    <property type="term" value="F:peroxidase activity"/>
    <property type="evidence" value="ECO:0007669"/>
    <property type="project" value="UniProtKB-KW"/>
</dbReference>
<feature type="domain" description="AB hydrolase-1" evidence="2">
    <location>
        <begin position="45"/>
        <end position="150"/>
    </location>
</feature>
<dbReference type="InterPro" id="IPR000073">
    <property type="entry name" value="AB_hydrolase_1"/>
</dbReference>
<proteinExistence type="predicted"/>
<dbReference type="STRING" id="585531.HMPREF0063_12307"/>
<evidence type="ECO:0000259" key="2">
    <source>
        <dbReference type="Pfam" id="PF00561"/>
    </source>
</evidence>
<dbReference type="Proteomes" id="UP000003111">
    <property type="component" value="Unassembled WGS sequence"/>
</dbReference>
<dbReference type="PANTHER" id="PTHR43433:SF1">
    <property type="entry name" value="BLL5160 PROTEIN"/>
    <property type="match status" value="1"/>
</dbReference>
<dbReference type="HOGENOM" id="CLU_020336_50_2_11"/>
<protein>
    <submittedName>
        <fullName evidence="3">Hydrolase, alpha/beta domain protein</fullName>
    </submittedName>
</protein>
<name>E2SCZ5_9ACTN</name>